<name>A0A2K3DIC3_CHLRE</name>
<dbReference type="Gene3D" id="2.30.30.40">
    <property type="entry name" value="SH3 Domains"/>
    <property type="match status" value="2"/>
</dbReference>
<dbReference type="KEGG" id="cre:CHLRE_08g384864v5"/>
<dbReference type="Pfam" id="PF00018">
    <property type="entry name" value="SH3_1"/>
    <property type="match status" value="1"/>
</dbReference>
<feature type="region of interest" description="Disordered" evidence="3">
    <location>
        <begin position="1015"/>
        <end position="1038"/>
    </location>
</feature>
<keyword evidence="6" id="KW-1185">Reference proteome</keyword>
<dbReference type="Gramene" id="PNW80272">
    <property type="protein sequence ID" value="PNW80272"/>
    <property type="gene ID" value="CHLRE_08g384864v5"/>
</dbReference>
<dbReference type="GO" id="GO:0090251">
    <property type="term" value="P:protein localization involved in establishment of planar polarity"/>
    <property type="evidence" value="ECO:0000318"/>
    <property type="project" value="GO_Central"/>
</dbReference>
<dbReference type="EMBL" id="CM008969">
    <property type="protein sequence ID" value="PNW80272.1"/>
    <property type="molecule type" value="Genomic_DNA"/>
</dbReference>
<accession>A0A2K3DIC3</accession>
<dbReference type="PROSITE" id="PS50002">
    <property type="entry name" value="SH3"/>
    <property type="match status" value="2"/>
</dbReference>
<dbReference type="CDD" id="cd00174">
    <property type="entry name" value="SH3"/>
    <property type="match status" value="1"/>
</dbReference>
<sequence>MAPAPAKGSGPGPAEPLDPTPTLNNFMRTTLGKAEGGTYADQLQALTAIKTYDEKQADVVLRLLSRLLQYGHLNIASVQLALQVLPVEIARDERSLMRIVRYLVHLGLGDGAAGTPLPVPPQAAGSTLAKAVDRLGLEVLVAAWSDLGQERASFGRKSAALRALAGVTRASLTSRPEDGTYVQGLYETLRGLLDKMDSLRAGRRGLAHFISQAQGNKKKNAIADIRQRAEMWGLMRCAFAAARVALPRSGLYKVAQRSLSALGSSDPVCARHALALASLVARDPQGAGSFIAAVEPLLRNNVEAAKRTGALHLGIMPVKRGGGEGGDAAADTESHLNLRDTWARVYLARACAAVIQSGHIAGDVSGRGAVFWQALLLLAVADPAERVSLEAIRALFGAPYPRATSAAAMRQPGAGTRLPGAPGSSPAELEAETTQPKIAGASWHLVMTQALEQPPGLPEPAAAAAAAAAGAGGAPAAAAAVAAAAAAGGDAAARNGAAAGGPVGGSGVRAEDTCVFGRIARRLMRFLQSRSHSLVCGAARAVAVMAEARAWFHALSGGHGHEAEPEVVRRWVRGLNGFLLALAFDDSVSGCERAAALEALVWSQGLDQPPNLSPGLLLRAAGHGGLGAPPVARYTFADPWPEPLCSEVLAALARRLRCSTGLPPELVLELAGGLAAGSPAGVPREALASLWDMAPGPLAVRAALQLLGSPLPPLCCPPAAAAVEVKALACAAEAAFNGLKAMAATWLGEHVNSVAGEYAWKSWEHKLGLAAAGDPDGLTLAQSESYVAAAAGGGGGGGLGGGGASGVAASADLGRRLAGASLDGGGGAGAGGGGGAAAAADEAVSRLALAGVAHNPLLSLAASHLHRAVMTGGPVVRVAAAQALAKVAVRSGEPYRIQAYSLLAAAAGCGGGPAAAAGGGGLAADRGGPDPLGLAPVVGPALEVLDAMYAGELVLERHVGQYGARARGWPAPALEALRRRHEWLLGAIAAAVCAVPRELFLPLGPRSRRLLYPNEKEEAEEDARAAAAAAPQQPAAAEGDQQYYYDEYGNAIPYDQYQYDYSTAEQYDYGDYYQQQQQQAAEADPYAQQQDAWARYETSGGKAAAAVELHWGDGGGEAGSGGGSYGSGGDGYGGDAAAAESRPGVVLYSFAAENEDEVSVSAGDHVRVLADLGEWFQVAAPGGGAVGLVPASYVQLQDGGGYGGGGLMSSASRRHSIADGMGGGGGRQAADSAALSPSSSFAGRTSASGTAAAHGADSAHGAAAAHGTGDYGAYAYQYDNPEYDASGTAGGYYGDYGAGGGQYGAYDAYGGGGGAGGGAYGGSRGMYGDDGEAAERGGKKKGGFGGFDDFGAVLAEAKTAVARAQQAPPPAAAASPPPPAAGGASSSALGATPESFVAASNAYGAAADASDGGAATPGGGFGSGLGFGGEEDNPWASAAAAPAAYEAQPEAPAAAADAYGGAADESLAAAAVGGGGPAVAVYEFVAEMEGELSVAAGEALELLSDEVDGWYTARVAGDPSRAGLIPASYVQRQ</sequence>
<feature type="domain" description="SH3" evidence="4">
    <location>
        <begin position="1473"/>
        <end position="1533"/>
    </location>
</feature>
<protein>
    <recommendedName>
        <fullName evidence="4">SH3 domain-containing protein</fullName>
    </recommendedName>
</protein>
<dbReference type="FunCoup" id="A0A2K3DIC3">
    <property type="interactions" value="996"/>
</dbReference>
<feature type="compositionally biased region" description="Low complexity" evidence="3">
    <location>
        <begin position="1025"/>
        <end position="1038"/>
    </location>
</feature>
<dbReference type="ExpressionAtlas" id="A0A2K3DIC3">
    <property type="expression patterns" value="baseline and differential"/>
</dbReference>
<dbReference type="InterPro" id="IPR039687">
    <property type="entry name" value="NPHP1"/>
</dbReference>
<keyword evidence="1 2" id="KW-0728">SH3 domain</keyword>
<dbReference type="GO" id="GO:0005929">
    <property type="term" value="C:cilium"/>
    <property type="evidence" value="ECO:0000318"/>
    <property type="project" value="GO_Central"/>
</dbReference>
<organism evidence="5 6">
    <name type="scientific">Chlamydomonas reinhardtii</name>
    <name type="common">Chlamydomonas smithii</name>
    <dbReference type="NCBI Taxonomy" id="3055"/>
    <lineage>
        <taxon>Eukaryota</taxon>
        <taxon>Viridiplantae</taxon>
        <taxon>Chlorophyta</taxon>
        <taxon>core chlorophytes</taxon>
        <taxon>Chlorophyceae</taxon>
        <taxon>CS clade</taxon>
        <taxon>Chlamydomonadales</taxon>
        <taxon>Chlamydomonadaceae</taxon>
        <taxon>Chlamydomonas</taxon>
    </lineage>
</organism>
<dbReference type="InterPro" id="IPR001452">
    <property type="entry name" value="SH3_domain"/>
</dbReference>
<evidence type="ECO:0000313" key="5">
    <source>
        <dbReference type="EMBL" id="PNW80272.1"/>
    </source>
</evidence>
<evidence type="ECO:0000256" key="1">
    <source>
        <dbReference type="ARBA" id="ARBA00022443"/>
    </source>
</evidence>
<dbReference type="InParanoid" id="A0A2K3DIC3"/>
<feature type="region of interest" description="Disordered" evidence="3">
    <location>
        <begin position="1"/>
        <end position="21"/>
    </location>
</feature>
<gene>
    <name evidence="5" type="ORF">CHLRE_08g384864v5</name>
</gene>
<evidence type="ECO:0000313" key="6">
    <source>
        <dbReference type="Proteomes" id="UP000006906"/>
    </source>
</evidence>
<dbReference type="InterPro" id="IPR036028">
    <property type="entry name" value="SH3-like_dom_sf"/>
</dbReference>
<dbReference type="PANTHER" id="PTHR15176">
    <property type="entry name" value="NEPHROCYSTIN"/>
    <property type="match status" value="1"/>
</dbReference>
<dbReference type="STRING" id="3055.A0A2K3DIC3"/>
<dbReference type="GeneID" id="5719801"/>
<dbReference type="GO" id="GO:0005737">
    <property type="term" value="C:cytoplasm"/>
    <property type="evidence" value="ECO:0000318"/>
    <property type="project" value="GO_Central"/>
</dbReference>
<evidence type="ECO:0000256" key="2">
    <source>
        <dbReference type="PROSITE-ProRule" id="PRU00192"/>
    </source>
</evidence>
<dbReference type="Proteomes" id="UP000006906">
    <property type="component" value="Chromosome 8"/>
</dbReference>
<dbReference type="PANTHER" id="PTHR15176:SF1">
    <property type="entry name" value="NEPHROCYSTIN-1"/>
    <property type="match status" value="1"/>
</dbReference>
<feature type="domain" description="SH3" evidence="4">
    <location>
        <begin position="1139"/>
        <end position="1199"/>
    </location>
</feature>
<feature type="region of interest" description="Disordered" evidence="3">
    <location>
        <begin position="1217"/>
        <end position="1241"/>
    </location>
</feature>
<reference evidence="5 6" key="1">
    <citation type="journal article" date="2007" name="Science">
        <title>The Chlamydomonas genome reveals the evolution of key animal and plant functions.</title>
        <authorList>
            <person name="Merchant S.S."/>
            <person name="Prochnik S.E."/>
            <person name="Vallon O."/>
            <person name="Harris E.H."/>
            <person name="Karpowicz S.J."/>
            <person name="Witman G.B."/>
            <person name="Terry A."/>
            <person name="Salamov A."/>
            <person name="Fritz-Laylin L.K."/>
            <person name="Marechal-Drouard L."/>
            <person name="Marshall W.F."/>
            <person name="Qu L.H."/>
            <person name="Nelson D.R."/>
            <person name="Sanderfoot A.A."/>
            <person name="Spalding M.H."/>
            <person name="Kapitonov V.V."/>
            <person name="Ren Q."/>
            <person name="Ferris P."/>
            <person name="Lindquist E."/>
            <person name="Shapiro H."/>
            <person name="Lucas S.M."/>
            <person name="Grimwood J."/>
            <person name="Schmutz J."/>
            <person name="Cardol P."/>
            <person name="Cerutti H."/>
            <person name="Chanfreau G."/>
            <person name="Chen C.L."/>
            <person name="Cognat V."/>
            <person name="Croft M.T."/>
            <person name="Dent R."/>
            <person name="Dutcher S."/>
            <person name="Fernandez E."/>
            <person name="Fukuzawa H."/>
            <person name="Gonzalez-Ballester D."/>
            <person name="Gonzalez-Halphen D."/>
            <person name="Hallmann A."/>
            <person name="Hanikenne M."/>
            <person name="Hippler M."/>
            <person name="Inwood W."/>
            <person name="Jabbari K."/>
            <person name="Kalanon M."/>
            <person name="Kuras R."/>
            <person name="Lefebvre P.A."/>
            <person name="Lemaire S.D."/>
            <person name="Lobanov A.V."/>
            <person name="Lohr M."/>
            <person name="Manuell A."/>
            <person name="Meier I."/>
            <person name="Mets L."/>
            <person name="Mittag M."/>
            <person name="Mittelmeier T."/>
            <person name="Moroney J.V."/>
            <person name="Moseley J."/>
            <person name="Napoli C."/>
            <person name="Nedelcu A.M."/>
            <person name="Niyogi K."/>
            <person name="Novoselov S.V."/>
            <person name="Paulsen I.T."/>
            <person name="Pazour G."/>
            <person name="Purton S."/>
            <person name="Ral J.P."/>
            <person name="Riano-Pachon D.M."/>
            <person name="Riekhof W."/>
            <person name="Rymarquis L."/>
            <person name="Schroda M."/>
            <person name="Stern D."/>
            <person name="Umen J."/>
            <person name="Willows R."/>
            <person name="Wilson N."/>
            <person name="Zimmer S.L."/>
            <person name="Allmer J."/>
            <person name="Balk J."/>
            <person name="Bisova K."/>
            <person name="Chen C.J."/>
            <person name="Elias M."/>
            <person name="Gendler K."/>
            <person name="Hauser C."/>
            <person name="Lamb M.R."/>
            <person name="Ledford H."/>
            <person name="Long J.C."/>
            <person name="Minagawa J."/>
            <person name="Page M.D."/>
            <person name="Pan J."/>
            <person name="Pootakham W."/>
            <person name="Roje S."/>
            <person name="Rose A."/>
            <person name="Stahlberg E."/>
            <person name="Terauchi A.M."/>
            <person name="Yang P."/>
            <person name="Ball S."/>
            <person name="Bowler C."/>
            <person name="Dieckmann C.L."/>
            <person name="Gladyshev V.N."/>
            <person name="Green P."/>
            <person name="Jorgensen R."/>
            <person name="Mayfield S."/>
            <person name="Mueller-Roeber B."/>
            <person name="Rajamani S."/>
            <person name="Sayre R.T."/>
            <person name="Brokstein P."/>
            <person name="Dubchak I."/>
            <person name="Goodstein D."/>
            <person name="Hornick L."/>
            <person name="Huang Y.W."/>
            <person name="Jhaveri J."/>
            <person name="Luo Y."/>
            <person name="Martinez D."/>
            <person name="Ngau W.C."/>
            <person name="Otillar B."/>
            <person name="Poliakov A."/>
            <person name="Porter A."/>
            <person name="Szajkowski L."/>
            <person name="Werner G."/>
            <person name="Zhou K."/>
            <person name="Grigoriev I.V."/>
            <person name="Rokhsar D.S."/>
            <person name="Grossman A.R."/>
        </authorList>
    </citation>
    <scope>NUCLEOTIDE SEQUENCE [LARGE SCALE GENOMIC DNA]</scope>
    <source>
        <strain evidence="6">CC-503</strain>
    </source>
</reference>
<dbReference type="Pfam" id="PF14604">
    <property type="entry name" value="SH3_9"/>
    <property type="match status" value="1"/>
</dbReference>
<evidence type="ECO:0000259" key="4">
    <source>
        <dbReference type="PROSITE" id="PS50002"/>
    </source>
</evidence>
<feature type="region of interest" description="Disordered" evidence="3">
    <location>
        <begin position="408"/>
        <end position="430"/>
    </location>
</feature>
<evidence type="ECO:0000256" key="3">
    <source>
        <dbReference type="SAM" id="MobiDB-lite"/>
    </source>
</evidence>
<dbReference type="OrthoDB" id="537927at2759"/>
<feature type="compositionally biased region" description="Pro residues" evidence="3">
    <location>
        <begin position="1367"/>
        <end position="1380"/>
    </location>
</feature>
<proteinExistence type="predicted"/>
<feature type="region of interest" description="Disordered" evidence="3">
    <location>
        <begin position="1361"/>
        <end position="1388"/>
    </location>
</feature>
<dbReference type="SMART" id="SM00326">
    <property type="entry name" value="SH3"/>
    <property type="match status" value="2"/>
</dbReference>
<dbReference type="RefSeq" id="XP_042922350.1">
    <property type="nucleotide sequence ID" value="XM_043065349.1"/>
</dbReference>
<feature type="compositionally biased region" description="Low complexity" evidence="3">
    <location>
        <begin position="1229"/>
        <end position="1241"/>
    </location>
</feature>
<dbReference type="SUPFAM" id="SSF50044">
    <property type="entry name" value="SH3-domain"/>
    <property type="match status" value="2"/>
</dbReference>